<feature type="domain" description="Plastocyanin-like" evidence="8">
    <location>
        <begin position="191"/>
        <end position="332"/>
    </location>
</feature>
<keyword evidence="12" id="KW-1185">Reference proteome</keyword>
<dbReference type="EMBL" id="JASNQZ010000004">
    <property type="protein sequence ID" value="KAL0958290.1"/>
    <property type="molecule type" value="Genomic_DNA"/>
</dbReference>
<evidence type="ECO:0000259" key="8">
    <source>
        <dbReference type="Pfam" id="PF00394"/>
    </source>
</evidence>
<dbReference type="PROSITE" id="PS00080">
    <property type="entry name" value="MULTICOPPER_OXIDASE2"/>
    <property type="match status" value="1"/>
</dbReference>
<keyword evidence="3" id="KW-0560">Oxidoreductase</keyword>
<evidence type="ECO:0008006" key="13">
    <source>
        <dbReference type="Google" id="ProtNLM"/>
    </source>
</evidence>
<evidence type="ECO:0000259" key="9">
    <source>
        <dbReference type="Pfam" id="PF07731"/>
    </source>
</evidence>
<evidence type="ECO:0000256" key="3">
    <source>
        <dbReference type="ARBA" id="ARBA00023002"/>
    </source>
</evidence>
<feature type="domain" description="Plastocyanin-like" evidence="9">
    <location>
        <begin position="390"/>
        <end position="511"/>
    </location>
</feature>
<dbReference type="InterPro" id="IPR045087">
    <property type="entry name" value="Cu-oxidase_fam"/>
</dbReference>
<dbReference type="PROSITE" id="PS00079">
    <property type="entry name" value="MULTICOPPER_OXIDASE1"/>
    <property type="match status" value="1"/>
</dbReference>
<dbReference type="PANTHER" id="PTHR11709:SF511">
    <property type="entry name" value="LACCASE"/>
    <property type="match status" value="1"/>
</dbReference>
<dbReference type="CDD" id="cd13903">
    <property type="entry name" value="CuRO_3_Tv-LCC_like"/>
    <property type="match status" value="1"/>
</dbReference>
<keyword evidence="4" id="KW-0186">Copper</keyword>
<evidence type="ECO:0000256" key="6">
    <source>
        <dbReference type="ARBA" id="ARBA00023180"/>
    </source>
</evidence>
<keyword evidence="5" id="KW-1015">Disulfide bond</keyword>
<dbReference type="InterPro" id="IPR011706">
    <property type="entry name" value="Cu-oxidase_C"/>
</dbReference>
<comment type="caution">
    <text evidence="11">The sequence shown here is derived from an EMBL/GenBank/DDBJ whole genome shotgun (WGS) entry which is preliminary data.</text>
</comment>
<organism evidence="11 12">
    <name type="scientific">Hohenbuehelia grisea</name>
    <dbReference type="NCBI Taxonomy" id="104357"/>
    <lineage>
        <taxon>Eukaryota</taxon>
        <taxon>Fungi</taxon>
        <taxon>Dikarya</taxon>
        <taxon>Basidiomycota</taxon>
        <taxon>Agaricomycotina</taxon>
        <taxon>Agaricomycetes</taxon>
        <taxon>Agaricomycetidae</taxon>
        <taxon>Agaricales</taxon>
        <taxon>Pleurotineae</taxon>
        <taxon>Pleurotaceae</taxon>
        <taxon>Hohenbuehelia</taxon>
    </lineage>
</organism>
<accession>A0ABR3JSE0</accession>
<name>A0ABR3JSE0_9AGAR</name>
<keyword evidence="6" id="KW-0325">Glycoprotein</keyword>
<evidence type="ECO:0000256" key="7">
    <source>
        <dbReference type="SAM" id="MobiDB-lite"/>
    </source>
</evidence>
<sequence>MMSAHAMPAQPGVVYRGHSARPWQYCRHFSPTFMLANLLILSTLWASAYGATQSYTLKLENAVVAPDGIPRKGIVVNGKSPGPLITARRNDNLEILVINNLTDDSMPRSTSIHWHGLFMQHSAAQDGVAWVTQCPIGYGDSFKYRFNVGNQTGTHWYHSHVTTQYCDGLRGPLVIYDDNDHHRHLYDVDDESTVLTVNEWYHDNSIETFQFGRPPNAMVLNGLGRMFFSRSPLTVIDAARGSRYRFRVINAGCTASFEFSVDGHPLTVIEIDGISVHAHPTDSIVLHAGQRASVVLNANQTVRNYWIRTRAAFEGTQLNYDDEVAILRYRGAKVLRPYTEKTVKKVLHSEEGLIPYGVPSEPAAEPDVKLDLNITTHEDSYLINGRSFESPSMPVLLQLLNGADPLATMPNNSIVYLPRNKLIEISIPGGALLGPHPFHLHGHTFQVVRSINSTKYNYVNPPIRDVVDTGNTGDNVTIRFRTDNPGPWFFHCHVEFHLEGGLAILFVEEPDDIRKQEYSQEWRDLCPRWKNIKTGKRYSKSAYPGRERTRFNFTPGSAPPDE</sequence>
<dbReference type="Pfam" id="PF00394">
    <property type="entry name" value="Cu-oxidase"/>
    <property type="match status" value="1"/>
</dbReference>
<dbReference type="PANTHER" id="PTHR11709">
    <property type="entry name" value="MULTI-COPPER OXIDASE"/>
    <property type="match status" value="1"/>
</dbReference>
<evidence type="ECO:0000313" key="11">
    <source>
        <dbReference type="EMBL" id="KAL0958290.1"/>
    </source>
</evidence>
<evidence type="ECO:0000256" key="1">
    <source>
        <dbReference type="ARBA" id="ARBA00010609"/>
    </source>
</evidence>
<keyword evidence="2" id="KW-0479">Metal-binding</keyword>
<feature type="domain" description="Plastocyanin-like" evidence="10">
    <location>
        <begin position="62"/>
        <end position="179"/>
    </location>
</feature>
<evidence type="ECO:0000259" key="10">
    <source>
        <dbReference type="Pfam" id="PF07732"/>
    </source>
</evidence>
<feature type="region of interest" description="Disordered" evidence="7">
    <location>
        <begin position="540"/>
        <end position="562"/>
    </location>
</feature>
<dbReference type="Gene3D" id="2.60.40.420">
    <property type="entry name" value="Cupredoxins - blue copper proteins"/>
    <property type="match status" value="3"/>
</dbReference>
<dbReference type="Pfam" id="PF07732">
    <property type="entry name" value="Cu-oxidase_3"/>
    <property type="match status" value="1"/>
</dbReference>
<reference evidence="12" key="1">
    <citation type="submission" date="2024-06" db="EMBL/GenBank/DDBJ databases">
        <title>Multi-omics analyses provide insights into the biosynthesis of the anticancer antibiotic pleurotin in Hohenbuehelia grisea.</title>
        <authorList>
            <person name="Weaver J.A."/>
            <person name="Alberti F."/>
        </authorList>
    </citation>
    <scope>NUCLEOTIDE SEQUENCE [LARGE SCALE GENOMIC DNA]</scope>
    <source>
        <strain evidence="12">T-177</strain>
    </source>
</reference>
<dbReference type="InterPro" id="IPR002355">
    <property type="entry name" value="Cu_oxidase_Cu_BS"/>
</dbReference>
<evidence type="ECO:0000256" key="4">
    <source>
        <dbReference type="ARBA" id="ARBA00023008"/>
    </source>
</evidence>
<proteinExistence type="inferred from homology"/>
<evidence type="ECO:0000256" key="5">
    <source>
        <dbReference type="ARBA" id="ARBA00023157"/>
    </source>
</evidence>
<gene>
    <name evidence="11" type="ORF">HGRIS_000437</name>
</gene>
<dbReference type="InterPro" id="IPR011707">
    <property type="entry name" value="Cu-oxidase-like_N"/>
</dbReference>
<comment type="similarity">
    <text evidence="1">Belongs to the multicopper oxidase family.</text>
</comment>
<dbReference type="InterPro" id="IPR001117">
    <property type="entry name" value="Cu-oxidase_2nd"/>
</dbReference>
<dbReference type="InterPro" id="IPR033138">
    <property type="entry name" value="Cu_oxidase_CS"/>
</dbReference>
<evidence type="ECO:0000256" key="2">
    <source>
        <dbReference type="ARBA" id="ARBA00022723"/>
    </source>
</evidence>
<evidence type="ECO:0000313" key="12">
    <source>
        <dbReference type="Proteomes" id="UP001556367"/>
    </source>
</evidence>
<protein>
    <recommendedName>
        <fullName evidence="13">Laccase</fullName>
    </recommendedName>
</protein>
<dbReference type="InterPro" id="IPR008972">
    <property type="entry name" value="Cupredoxin"/>
</dbReference>
<dbReference type="SUPFAM" id="SSF49503">
    <property type="entry name" value="Cupredoxins"/>
    <property type="match status" value="3"/>
</dbReference>
<dbReference type="Pfam" id="PF07731">
    <property type="entry name" value="Cu-oxidase_2"/>
    <property type="match status" value="1"/>
</dbReference>
<dbReference type="Proteomes" id="UP001556367">
    <property type="component" value="Unassembled WGS sequence"/>
</dbReference>